<dbReference type="CDD" id="cd06173">
    <property type="entry name" value="MFS_MefA_like"/>
    <property type="match status" value="1"/>
</dbReference>
<comment type="caution">
    <text evidence="9">The sequence shown here is derived from an EMBL/GenBank/DDBJ whole genome shotgun (WGS) entry which is preliminary data.</text>
</comment>
<feature type="transmembrane region" description="Helical" evidence="7">
    <location>
        <begin position="312"/>
        <end position="331"/>
    </location>
</feature>
<evidence type="ECO:0000313" key="9">
    <source>
        <dbReference type="EMBL" id="EAU48718.1"/>
    </source>
</evidence>
<keyword evidence="5 7" id="KW-1133">Transmembrane helix</keyword>
<dbReference type="InterPro" id="IPR010290">
    <property type="entry name" value="TM_effector"/>
</dbReference>
<feature type="transmembrane region" description="Helical" evidence="7">
    <location>
        <begin position="343"/>
        <end position="367"/>
    </location>
</feature>
<dbReference type="GO" id="GO:0005886">
    <property type="term" value="C:plasma membrane"/>
    <property type="evidence" value="ECO:0007669"/>
    <property type="project" value="UniProtKB-SubCell"/>
</dbReference>
<feature type="transmembrane region" description="Helical" evidence="7">
    <location>
        <begin position="260"/>
        <end position="277"/>
    </location>
</feature>
<sequence>MAAGKSALSLLVDPAFRRLLPSIEVCFLGLFIHIVACSWVMAELTDSATMVALVTTITSLPPVLLSLLAGGLADVLDRRRVMILSQIFMFLVSLVLVGMAAAQLLTPAWVLVLAFLVTSGNATLAPAWIASLGDIAPRDQLPEAVSLHTISANLMKTLGPVLGGLVLATAGSTAAFLVGSLSYVPAIVALALWRAPKREDVPGASIGRAISEGVRFIVEARHVHPIVQRVFLFGFCSNGMIALLPLVARDQFTGEADIYGLLYGSIGIGAISGGLLLSRLRRAFGIERVVTGMTALCAAAILVLALTHAPIVGLAATFVCGACWLVNLTLLNSTLQLSAPRRLVGRMVSMHLTFTYLGLALGSWGWGIVAEHFGLQIALVASAVAMAGTALFAIWRPLPDVTGPEPDPLAGKP</sequence>
<feature type="transmembrane region" description="Helical" evidence="7">
    <location>
        <begin position="48"/>
        <end position="69"/>
    </location>
</feature>
<dbReference type="SUPFAM" id="SSF103473">
    <property type="entry name" value="MFS general substrate transporter"/>
    <property type="match status" value="1"/>
</dbReference>
<dbReference type="STRING" id="314265.R2601_04058"/>
<evidence type="ECO:0000259" key="8">
    <source>
        <dbReference type="PROSITE" id="PS50850"/>
    </source>
</evidence>
<dbReference type="InterPro" id="IPR036259">
    <property type="entry name" value="MFS_trans_sf"/>
</dbReference>
<keyword evidence="6 7" id="KW-0472">Membrane</keyword>
<dbReference type="EMBL" id="AATQ01000001">
    <property type="protein sequence ID" value="EAU48718.1"/>
    <property type="molecule type" value="Genomic_DNA"/>
</dbReference>
<evidence type="ECO:0000313" key="10">
    <source>
        <dbReference type="Proteomes" id="UP000006230"/>
    </source>
</evidence>
<feature type="transmembrane region" description="Helical" evidence="7">
    <location>
        <begin position="373"/>
        <end position="395"/>
    </location>
</feature>
<feature type="transmembrane region" description="Helical" evidence="7">
    <location>
        <begin position="21"/>
        <end position="42"/>
    </location>
</feature>
<organism evidence="9 10">
    <name type="scientific">Salipiger bermudensis (strain DSM 26914 / JCM 13377 / KCTC 12554 / HTCC2601)</name>
    <name type="common">Pelagibaca bermudensis</name>
    <dbReference type="NCBI Taxonomy" id="314265"/>
    <lineage>
        <taxon>Bacteria</taxon>
        <taxon>Pseudomonadati</taxon>
        <taxon>Pseudomonadota</taxon>
        <taxon>Alphaproteobacteria</taxon>
        <taxon>Rhodobacterales</taxon>
        <taxon>Roseobacteraceae</taxon>
        <taxon>Salipiger</taxon>
    </lineage>
</organism>
<dbReference type="Gene3D" id="1.20.1250.20">
    <property type="entry name" value="MFS general substrate transporter like domains"/>
    <property type="match status" value="1"/>
</dbReference>
<keyword evidence="3" id="KW-1003">Cell membrane</keyword>
<dbReference type="eggNOG" id="COG0477">
    <property type="taxonomic scope" value="Bacteria"/>
</dbReference>
<protein>
    <submittedName>
        <fullName evidence="9">Probable integral membrane efflux protein</fullName>
    </submittedName>
</protein>
<evidence type="ECO:0000256" key="2">
    <source>
        <dbReference type="ARBA" id="ARBA00022448"/>
    </source>
</evidence>
<dbReference type="OrthoDB" id="9809918at2"/>
<dbReference type="PANTHER" id="PTHR23513">
    <property type="entry name" value="INTEGRAL MEMBRANE EFFLUX PROTEIN-RELATED"/>
    <property type="match status" value="1"/>
</dbReference>
<dbReference type="PROSITE" id="PS50850">
    <property type="entry name" value="MFS"/>
    <property type="match status" value="1"/>
</dbReference>
<evidence type="ECO:0000256" key="3">
    <source>
        <dbReference type="ARBA" id="ARBA00022475"/>
    </source>
</evidence>
<keyword evidence="10" id="KW-1185">Reference proteome</keyword>
<evidence type="ECO:0000256" key="6">
    <source>
        <dbReference type="ARBA" id="ARBA00023136"/>
    </source>
</evidence>
<dbReference type="Proteomes" id="UP000006230">
    <property type="component" value="Unassembled WGS sequence"/>
</dbReference>
<dbReference type="Pfam" id="PF05977">
    <property type="entry name" value="MFS_3"/>
    <property type="match status" value="1"/>
</dbReference>
<name>Q0FW34_SALBH</name>
<feature type="domain" description="Major facilitator superfamily (MFS) profile" evidence="8">
    <location>
        <begin position="10"/>
        <end position="400"/>
    </location>
</feature>
<feature type="transmembrane region" description="Helical" evidence="7">
    <location>
        <begin position="230"/>
        <end position="248"/>
    </location>
</feature>
<dbReference type="GO" id="GO:0022857">
    <property type="term" value="F:transmembrane transporter activity"/>
    <property type="evidence" value="ECO:0007669"/>
    <property type="project" value="InterPro"/>
</dbReference>
<dbReference type="HOGENOM" id="CLU_034180_11_1_5"/>
<evidence type="ECO:0000256" key="4">
    <source>
        <dbReference type="ARBA" id="ARBA00022692"/>
    </source>
</evidence>
<feature type="transmembrane region" description="Helical" evidence="7">
    <location>
        <begin position="289"/>
        <end position="306"/>
    </location>
</feature>
<comment type="subcellular location">
    <subcellularLocation>
        <location evidence="1">Cell membrane</location>
        <topology evidence="1">Multi-pass membrane protein</topology>
    </subcellularLocation>
</comment>
<dbReference type="PANTHER" id="PTHR23513:SF11">
    <property type="entry name" value="STAPHYLOFERRIN A TRANSPORTER"/>
    <property type="match status" value="1"/>
</dbReference>
<keyword evidence="4 7" id="KW-0812">Transmembrane</keyword>
<reference evidence="9 10" key="1">
    <citation type="journal article" date="2010" name="J. Bacteriol.">
        <title>Genome sequences of Pelagibaca bermudensis HTCC2601T and Maritimibacter alkaliphilus HTCC2654T, the type strains of two marine Roseobacter genera.</title>
        <authorList>
            <person name="Thrash J.C."/>
            <person name="Cho J.C."/>
            <person name="Ferriera S."/>
            <person name="Johnson J."/>
            <person name="Vergin K.L."/>
            <person name="Giovannoni S.J."/>
        </authorList>
    </citation>
    <scope>NUCLEOTIDE SEQUENCE [LARGE SCALE GENOMIC DNA]</scope>
    <source>
        <strain evidence="10">DSM 26914 / JCM 13377 / KCTC 12554 / HTCC2601</strain>
    </source>
</reference>
<dbReference type="InterPro" id="IPR020846">
    <property type="entry name" value="MFS_dom"/>
</dbReference>
<evidence type="ECO:0000256" key="7">
    <source>
        <dbReference type="SAM" id="Phobius"/>
    </source>
</evidence>
<accession>Q0FW34</accession>
<evidence type="ECO:0000256" key="5">
    <source>
        <dbReference type="ARBA" id="ARBA00022989"/>
    </source>
</evidence>
<keyword evidence="2" id="KW-0813">Transport</keyword>
<proteinExistence type="predicted"/>
<feature type="transmembrane region" description="Helical" evidence="7">
    <location>
        <begin position="81"/>
        <end position="102"/>
    </location>
</feature>
<feature type="transmembrane region" description="Helical" evidence="7">
    <location>
        <begin position="108"/>
        <end position="129"/>
    </location>
</feature>
<evidence type="ECO:0000256" key="1">
    <source>
        <dbReference type="ARBA" id="ARBA00004651"/>
    </source>
</evidence>
<gene>
    <name evidence="9" type="ORF">R2601_04058</name>
</gene>
<dbReference type="AlphaFoldDB" id="Q0FW34"/>
<dbReference type="RefSeq" id="WP_007802350.1">
    <property type="nucleotide sequence ID" value="NZ_DS022277.1"/>
</dbReference>